<keyword evidence="1" id="KW-0732">Signal</keyword>
<reference evidence="4" key="1">
    <citation type="submission" date="2019-04" db="EMBL/GenBank/DDBJ databases">
        <title>Evolution of Biomass-Degrading Anaerobic Consortia Revealed by Metagenomics.</title>
        <authorList>
            <person name="Peng X."/>
        </authorList>
    </citation>
    <scope>NUCLEOTIDE SEQUENCE</scope>
    <source>
        <strain evidence="4">SIG254</strain>
    </source>
</reference>
<dbReference type="InterPro" id="IPR022029">
    <property type="entry name" value="YoaR-like_PG-bd"/>
</dbReference>
<gene>
    <name evidence="4" type="ORF">E7215_07060</name>
</gene>
<name>A0A927W3N2_9CLOT</name>
<evidence type="ECO:0000259" key="3">
    <source>
        <dbReference type="PROSITE" id="PS51109"/>
    </source>
</evidence>
<dbReference type="AlphaFoldDB" id="A0A927W3N2"/>
<feature type="domain" description="G5" evidence="3">
    <location>
        <begin position="386"/>
        <end position="464"/>
    </location>
</feature>
<dbReference type="EMBL" id="SVCM01000077">
    <property type="protein sequence ID" value="MBE6059918.1"/>
    <property type="molecule type" value="Genomic_DNA"/>
</dbReference>
<dbReference type="InterPro" id="IPR011098">
    <property type="entry name" value="G5_dom"/>
</dbReference>
<dbReference type="Proteomes" id="UP000768462">
    <property type="component" value="Unassembled WGS sequence"/>
</dbReference>
<evidence type="ECO:0000313" key="5">
    <source>
        <dbReference type="Proteomes" id="UP000768462"/>
    </source>
</evidence>
<evidence type="ECO:0000256" key="1">
    <source>
        <dbReference type="ARBA" id="ARBA00022729"/>
    </source>
</evidence>
<keyword evidence="2" id="KW-0812">Transmembrane</keyword>
<evidence type="ECO:0000313" key="4">
    <source>
        <dbReference type="EMBL" id="MBE6059918.1"/>
    </source>
</evidence>
<dbReference type="PROSITE" id="PS51109">
    <property type="entry name" value="G5"/>
    <property type="match status" value="1"/>
</dbReference>
<dbReference type="Pfam" id="PF12229">
    <property type="entry name" value="PG_binding_4"/>
    <property type="match status" value="1"/>
</dbReference>
<comment type="caution">
    <text evidence="4">The sequence shown here is derived from an EMBL/GenBank/DDBJ whole genome shotgun (WGS) entry which is preliminary data.</text>
</comment>
<dbReference type="SMART" id="SM01208">
    <property type="entry name" value="G5"/>
    <property type="match status" value="1"/>
</dbReference>
<dbReference type="Gene3D" id="2.20.230.10">
    <property type="entry name" value="Resuscitation-promoting factor rpfb"/>
    <property type="match status" value="1"/>
</dbReference>
<dbReference type="PANTHER" id="PTHR35788">
    <property type="entry name" value="EXPORTED PROTEIN-RELATED"/>
    <property type="match status" value="1"/>
</dbReference>
<organism evidence="4 5">
    <name type="scientific">Clostridium sulfidigenes</name>
    <dbReference type="NCBI Taxonomy" id="318464"/>
    <lineage>
        <taxon>Bacteria</taxon>
        <taxon>Bacillati</taxon>
        <taxon>Bacillota</taxon>
        <taxon>Clostridia</taxon>
        <taxon>Eubacteriales</taxon>
        <taxon>Clostridiaceae</taxon>
        <taxon>Clostridium</taxon>
    </lineage>
</organism>
<keyword evidence="2" id="KW-0472">Membrane</keyword>
<accession>A0A927W3N2</accession>
<feature type="transmembrane region" description="Helical" evidence="2">
    <location>
        <begin position="20"/>
        <end position="40"/>
    </location>
</feature>
<dbReference type="PANTHER" id="PTHR35788:SF1">
    <property type="entry name" value="EXPORTED PROTEIN"/>
    <property type="match status" value="1"/>
</dbReference>
<dbReference type="Pfam" id="PF04294">
    <property type="entry name" value="VanW"/>
    <property type="match status" value="1"/>
</dbReference>
<evidence type="ECO:0000256" key="2">
    <source>
        <dbReference type="SAM" id="Phobius"/>
    </source>
</evidence>
<keyword evidence="2" id="KW-1133">Transmembrane helix</keyword>
<dbReference type="Pfam" id="PF07501">
    <property type="entry name" value="G5"/>
    <property type="match status" value="1"/>
</dbReference>
<protein>
    <recommendedName>
        <fullName evidence="3">G5 domain-containing protein</fullName>
    </recommendedName>
</protein>
<dbReference type="InterPro" id="IPR007391">
    <property type="entry name" value="Vancomycin_resist_VanW"/>
</dbReference>
<proteinExistence type="predicted"/>
<dbReference type="InterPro" id="IPR052913">
    <property type="entry name" value="Glycopeptide_resist_protein"/>
</dbReference>
<sequence>MTYLDSYILYMEVNGLKKKFMRITFLLLTILFIVSSFILIKVQIIIRNHENLIYKGISINKIDVSLLSKEEAIFKVDKDITDINVNRNVKVQIDEKSYEISFSELGVSENVEDVVDKALLWGKEGGFIGKYKNIKNGINGEFYTETSLKADSFNKFLKVIEKEQNKSPVNATVDHDWSGFLITPHEIGRKINGDALNKSIIEAIDNSVDDGDIIVNADFNKVFPKIMEDDLKSINTKIASYTTSFINSSFGRCRNIEMAAKYIDNTIIMPGDEFSFNKVVGATTPGKGFEYAKVIKNGAFIDEIGGGVCQVSSTLYNAVLKSNLYITERKNHSKIISYVPMGQDAMIAYGASDFKFKNNYSYPILLEVIVKNKEITFNIFSNEEERDPHYEIRSEITKEIKPKKEIIYDYSLEEGKIVIEKSGVSGYIVNTYRIRYENGEIVEKILVGESIYASKNSVVRIGKD</sequence>